<keyword evidence="1" id="KW-1133">Transmembrane helix</keyword>
<evidence type="ECO:0000313" key="2">
    <source>
        <dbReference type="EMBL" id="KYQ89017.1"/>
    </source>
</evidence>
<feature type="transmembrane region" description="Helical" evidence="1">
    <location>
        <begin position="509"/>
        <end position="528"/>
    </location>
</feature>
<keyword evidence="1" id="KW-0472">Membrane</keyword>
<feature type="transmembrane region" description="Helical" evidence="1">
    <location>
        <begin position="354"/>
        <end position="371"/>
    </location>
</feature>
<keyword evidence="3" id="KW-1185">Reference proteome</keyword>
<feature type="transmembrane region" description="Helical" evidence="1">
    <location>
        <begin position="383"/>
        <end position="401"/>
    </location>
</feature>
<evidence type="ECO:0000313" key="3">
    <source>
        <dbReference type="Proteomes" id="UP000076078"/>
    </source>
</evidence>
<dbReference type="AlphaFoldDB" id="A0A151Z526"/>
<protein>
    <submittedName>
        <fullName evidence="2">Uncharacterized protein</fullName>
    </submittedName>
</protein>
<dbReference type="EMBL" id="LODT01000042">
    <property type="protein sequence ID" value="KYQ89017.1"/>
    <property type="molecule type" value="Genomic_DNA"/>
</dbReference>
<sequence length="850" mass="94236">MPQRKRNIKDIKKANISQFVNFRNTFFTKDDISKLKTAKGLADQELSVANLNSLTPIVDGKDMAQVNSETYINNNIIYYMDSTLRTTVLGKQSAPVLTGKLLEIATKDGAAKFYTDISTIWLAYGIAQSNADFKVNTKILDGDLTVFFQKKEFIDQSNWLYQYAFIEQVPHIDDYIKDRPDYWAEQYYNFLMGDFLATYPSLVKANGQAVVNLLLRPILAKLDLLDPSSRTSTDLQFKLQYALFQDQLYANVSTTTSQPVFENTLLKNINEIIDSGENNATVAQIRKMSEIAGSASNLAAQLTSAFNTLATVDLTGDVQYIGAQAIQNGLARLSPGLRAFITNQDNIAAAKETLGALFLVASAVSLGYAYSNWDVLNTATKTKVVFSSVQLLASILALPAASKFFTAMAKIGADWFFGFLQANNVSQVAIDNTKYVMTAIFRDKFDGFIGSRVMPLFILANIGFLIYDCVQDSNNENWGALSLDIIATILTTLQLITALAAVVPWSGPVGTVLSVLTAVVLLIKMFAFPGKTPIEKFHDSLPKRYTDTSIQIGTPVGLTARSNIKDADTNNNFIHPDKDSPTKLSCGNCFPNLDQIKLSFVYNSGYLTIENPLNTLPGNTPASFLSCRASGLFTNTDGDLNLFNYNAGPAIETEAWVMVDTGRQNTFYLMAWNSKFLHVKSNGNLELSDSKKSAFLFSTETDWFLPHSNNSLMLDYRINMNEYVANNNWAMVLVSNGAYLVDISGKVDEFKNNVSDFVKNHDDRVKSTIVSIPGDKKPLPNDAYFKINENGDPMVKVDDNNKWGPSIAKTTKNVPFSNQFALVIPDDQNAGFHEMVVDSNYQTYRSNNFN</sequence>
<gene>
    <name evidence="2" type="ORF">DLAC_10238</name>
</gene>
<evidence type="ECO:0000256" key="1">
    <source>
        <dbReference type="SAM" id="Phobius"/>
    </source>
</evidence>
<keyword evidence="1" id="KW-0812">Transmembrane</keyword>
<dbReference type="OrthoDB" id="23586at2759"/>
<comment type="caution">
    <text evidence="2">The sequence shown here is derived from an EMBL/GenBank/DDBJ whole genome shotgun (WGS) entry which is preliminary data.</text>
</comment>
<dbReference type="Proteomes" id="UP000076078">
    <property type="component" value="Unassembled WGS sequence"/>
</dbReference>
<dbReference type="InParanoid" id="A0A151Z526"/>
<feature type="transmembrane region" description="Helical" evidence="1">
    <location>
        <begin position="479"/>
        <end position="502"/>
    </location>
</feature>
<name>A0A151Z526_TIELA</name>
<accession>A0A151Z526</accession>
<organism evidence="2 3">
    <name type="scientific">Tieghemostelium lacteum</name>
    <name type="common">Slime mold</name>
    <name type="synonym">Dictyostelium lacteum</name>
    <dbReference type="NCBI Taxonomy" id="361077"/>
    <lineage>
        <taxon>Eukaryota</taxon>
        <taxon>Amoebozoa</taxon>
        <taxon>Evosea</taxon>
        <taxon>Eumycetozoa</taxon>
        <taxon>Dictyostelia</taxon>
        <taxon>Dictyosteliales</taxon>
        <taxon>Raperosteliaceae</taxon>
        <taxon>Tieghemostelium</taxon>
    </lineage>
</organism>
<proteinExistence type="predicted"/>
<reference evidence="2 3" key="1">
    <citation type="submission" date="2015-12" db="EMBL/GenBank/DDBJ databases">
        <title>Dictyostelia acquired genes for synthesis and detection of signals that induce cell-type specialization by lateral gene transfer from prokaryotes.</title>
        <authorList>
            <person name="Gloeckner G."/>
            <person name="Schaap P."/>
        </authorList>
    </citation>
    <scope>NUCLEOTIDE SEQUENCE [LARGE SCALE GENOMIC DNA]</scope>
    <source>
        <strain evidence="2 3">TK</strain>
    </source>
</reference>
<feature type="transmembrane region" description="Helical" evidence="1">
    <location>
        <begin position="447"/>
        <end position="467"/>
    </location>
</feature>